<dbReference type="AlphaFoldDB" id="A0A4R5PNQ2"/>
<comment type="caution">
    <text evidence="1">The sequence shown here is derived from an EMBL/GenBank/DDBJ whole genome shotgun (WGS) entry which is preliminary data.</text>
</comment>
<dbReference type="PANTHER" id="PTHR33221:SF15">
    <property type="entry name" value="HTH-TYPE TRANSCRIPTIONAL REGULATOR YWGB-RELATED"/>
    <property type="match status" value="1"/>
</dbReference>
<dbReference type="RefSeq" id="WP_133283500.1">
    <property type="nucleotide sequence ID" value="NZ_SMSI01000001.1"/>
</dbReference>
<dbReference type="GO" id="GO:0003700">
    <property type="term" value="F:DNA-binding transcription factor activity"/>
    <property type="evidence" value="ECO:0007669"/>
    <property type="project" value="TreeGrafter"/>
</dbReference>
<evidence type="ECO:0000313" key="1">
    <source>
        <dbReference type="EMBL" id="TDH38666.1"/>
    </source>
</evidence>
<dbReference type="InterPro" id="IPR000944">
    <property type="entry name" value="Tscrpt_reg_Rrf2"/>
</dbReference>
<reference evidence="1 2" key="1">
    <citation type="journal article" date="2013" name="Int. J. Syst. Evol. Microbiol.">
        <title>Hoeflea suaedae sp. nov., an endophytic bacterium isolated from the root of the halophyte Suaeda maritima.</title>
        <authorList>
            <person name="Chung E.J."/>
            <person name="Park J.A."/>
            <person name="Pramanik P."/>
            <person name="Bibi F."/>
            <person name="Jeon C.O."/>
            <person name="Chung Y.R."/>
        </authorList>
    </citation>
    <scope>NUCLEOTIDE SEQUENCE [LARGE SCALE GENOMIC DNA]</scope>
    <source>
        <strain evidence="1 2">YC6898</strain>
    </source>
</reference>
<protein>
    <submittedName>
        <fullName evidence="1">Rrf2 family transcriptional regulator</fullName>
    </submittedName>
</protein>
<dbReference type="InterPro" id="IPR036388">
    <property type="entry name" value="WH-like_DNA-bd_sf"/>
</dbReference>
<keyword evidence="2" id="KW-1185">Reference proteome</keyword>
<dbReference type="Proteomes" id="UP000295131">
    <property type="component" value="Unassembled WGS sequence"/>
</dbReference>
<accession>A0A4R5PNQ2</accession>
<gene>
    <name evidence="1" type="ORF">E2A64_06090</name>
</gene>
<dbReference type="SUPFAM" id="SSF46785">
    <property type="entry name" value="Winged helix' DNA-binding domain"/>
    <property type="match status" value="1"/>
</dbReference>
<dbReference type="PROSITE" id="PS51197">
    <property type="entry name" value="HTH_RRF2_2"/>
    <property type="match status" value="1"/>
</dbReference>
<dbReference type="Gene3D" id="1.10.10.10">
    <property type="entry name" value="Winged helix-like DNA-binding domain superfamily/Winged helix DNA-binding domain"/>
    <property type="match status" value="1"/>
</dbReference>
<dbReference type="PANTHER" id="PTHR33221">
    <property type="entry name" value="WINGED HELIX-TURN-HELIX TRANSCRIPTIONAL REGULATOR, RRF2 FAMILY"/>
    <property type="match status" value="1"/>
</dbReference>
<dbReference type="EMBL" id="SMSI01000001">
    <property type="protein sequence ID" value="TDH38666.1"/>
    <property type="molecule type" value="Genomic_DNA"/>
</dbReference>
<dbReference type="OrthoDB" id="9800506at2"/>
<dbReference type="InterPro" id="IPR036390">
    <property type="entry name" value="WH_DNA-bd_sf"/>
</dbReference>
<sequence length="153" mass="16884">MKRDSRLSIVLHGLLHMQAQGKPMTSAELALCMDTNPVVVRRTMAGLRENGLVSSEKGHGGGWTIARPLAGISLLDIHESLGEPDVVGFSNKDESPGCLIERAVNRELDAAMDEMRAVFTARMRAITLADIWDSVREPFNAHHNYRKDHPDDA</sequence>
<proteinExistence type="predicted"/>
<organism evidence="1 2">
    <name type="scientific">Pseudohoeflea suaedae</name>
    <dbReference type="NCBI Taxonomy" id="877384"/>
    <lineage>
        <taxon>Bacteria</taxon>
        <taxon>Pseudomonadati</taxon>
        <taxon>Pseudomonadota</taxon>
        <taxon>Alphaproteobacteria</taxon>
        <taxon>Hyphomicrobiales</taxon>
        <taxon>Rhizobiaceae</taxon>
        <taxon>Pseudohoeflea</taxon>
    </lineage>
</organism>
<dbReference type="Pfam" id="PF02082">
    <property type="entry name" value="Rrf2"/>
    <property type="match status" value="1"/>
</dbReference>
<dbReference type="GO" id="GO:0005829">
    <property type="term" value="C:cytosol"/>
    <property type="evidence" value="ECO:0007669"/>
    <property type="project" value="TreeGrafter"/>
</dbReference>
<name>A0A4R5PNQ2_9HYPH</name>
<evidence type="ECO:0000313" key="2">
    <source>
        <dbReference type="Proteomes" id="UP000295131"/>
    </source>
</evidence>